<dbReference type="AlphaFoldDB" id="A0A6B8VMK8"/>
<feature type="chain" id="PRO_5038755725" evidence="2">
    <location>
        <begin position="25"/>
        <end position="255"/>
    </location>
</feature>
<reference evidence="3 4" key="1">
    <citation type="journal article" date="2021" name="Int. J. Syst. Evol. Microbiol.">
        <title>Classification of three corynebacterial strains isolated from a small paddock in North Rhine-Westphalia: proposal of &lt;i&gt;Corynebacterium kalinowskii&lt;/i&gt; sp. nov., &lt;i&gt;Corynebacterium comes&lt;/i&gt; sp. nov. and &lt;i&gt;Corynebacterium occultum&lt;/i&gt; sp. nov.</title>
        <authorList>
            <person name="Schaffert L."/>
            <person name="Ruwe M."/>
            <person name="Milse J."/>
            <person name="Hanuschka K."/>
            <person name="Ortseifen V."/>
            <person name="Droste J."/>
            <person name="Brandt D."/>
            <person name="Schl L."/>
            <person name="Kutter Y."/>
            <person name="Vinke S."/>
            <person name="Vieh P."/>
            <person name="Jacob L."/>
            <person name="L N.C."/>
            <person name="Schulte-Berndt E."/>
            <person name="Hain C."/>
            <person name="Linder M."/>
            <person name="Schmidt P."/>
            <person name="Wollenschl L."/>
            <person name="Luttermann T."/>
            <person name="Thieme E."/>
            <person name="Hassa J."/>
            <person name="Haak M."/>
            <person name="Wittchen M."/>
            <person name="Mentz A."/>
            <person name="Persicke M."/>
            <person name="Busche T."/>
            <person name="R C."/>
        </authorList>
    </citation>
    <scope>NUCLEOTIDE SEQUENCE [LARGE SCALE GENOMIC DNA]</scope>
    <source>
        <strain evidence="3 4">2019</strain>
    </source>
</reference>
<evidence type="ECO:0000313" key="3">
    <source>
        <dbReference type="EMBL" id="QGU04329.1"/>
    </source>
</evidence>
<keyword evidence="4" id="KW-1185">Reference proteome</keyword>
<sequence>MKKFSRFAAVVSATAVLASGTVLAPAASAFDVRVEGDMCYITQTDDDTASLRAHFRQAGEEAIALLKEDLPDRSADIDAVVDAPGILPDLSGVVAEWEGLEDASVAAGYSPGEFRMLLLLARISLLDFESLAAEWELQNPEGAETGTEEFSRAALQQNLPEWKKFVEAWRVDGLQALTELASEEAESHEYSAQAEPVYTVLYDPHVFRMEAMIPAAEACIDGTDGSFPVNSGDEDIRDEEQPKREDKGLSSRIGR</sequence>
<evidence type="ECO:0000313" key="4">
    <source>
        <dbReference type="Proteomes" id="UP000425178"/>
    </source>
</evidence>
<accession>A0A6B8VMK8</accession>
<dbReference type="RefSeq" id="WP_156227650.1">
    <property type="nucleotide sequence ID" value="NZ_CP046453.1"/>
</dbReference>
<gene>
    <name evidence="3" type="ORF">CETAM_05295</name>
</gene>
<protein>
    <submittedName>
        <fullName evidence="3">Uncharacterized protein</fullName>
    </submittedName>
</protein>
<dbReference type="Proteomes" id="UP000425178">
    <property type="component" value="Chromosome"/>
</dbReference>
<feature type="signal peptide" evidence="2">
    <location>
        <begin position="1"/>
        <end position="24"/>
    </location>
</feature>
<feature type="region of interest" description="Disordered" evidence="1">
    <location>
        <begin position="223"/>
        <end position="255"/>
    </location>
</feature>
<evidence type="ECO:0000256" key="2">
    <source>
        <dbReference type="SAM" id="SignalP"/>
    </source>
</evidence>
<proteinExistence type="predicted"/>
<evidence type="ECO:0000256" key="1">
    <source>
        <dbReference type="SAM" id="MobiDB-lite"/>
    </source>
</evidence>
<keyword evidence="2" id="KW-0732">Signal</keyword>
<feature type="compositionally biased region" description="Basic and acidic residues" evidence="1">
    <location>
        <begin position="239"/>
        <end position="249"/>
    </location>
</feature>
<dbReference type="KEGG" id="ccoe:CETAM_05295"/>
<organism evidence="3 4">
    <name type="scientific">Corynebacterium comes</name>
    <dbReference type="NCBI Taxonomy" id="2675218"/>
    <lineage>
        <taxon>Bacteria</taxon>
        <taxon>Bacillati</taxon>
        <taxon>Actinomycetota</taxon>
        <taxon>Actinomycetes</taxon>
        <taxon>Mycobacteriales</taxon>
        <taxon>Corynebacteriaceae</taxon>
        <taxon>Corynebacterium</taxon>
    </lineage>
</organism>
<name>A0A6B8VMK8_9CORY</name>
<dbReference type="EMBL" id="CP046453">
    <property type="protein sequence ID" value="QGU04329.1"/>
    <property type="molecule type" value="Genomic_DNA"/>
</dbReference>